<comment type="similarity">
    <text evidence="1">Belongs to the sulfatase family.</text>
</comment>
<dbReference type="AlphaFoldDB" id="A0A7X8SNF0"/>
<dbReference type="Pfam" id="PF00884">
    <property type="entry name" value="Sulfatase"/>
    <property type="match status" value="1"/>
</dbReference>
<dbReference type="CDD" id="cd16146">
    <property type="entry name" value="ARS_like"/>
    <property type="match status" value="1"/>
</dbReference>
<dbReference type="PROSITE" id="PS00523">
    <property type="entry name" value="SULFATASE_1"/>
    <property type="match status" value="1"/>
</dbReference>
<evidence type="ECO:0000256" key="5">
    <source>
        <dbReference type="SAM" id="SignalP"/>
    </source>
</evidence>
<organism evidence="7 8">
    <name type="scientific">Flammeovirga agarivorans</name>
    <dbReference type="NCBI Taxonomy" id="2726742"/>
    <lineage>
        <taxon>Bacteria</taxon>
        <taxon>Pseudomonadati</taxon>
        <taxon>Bacteroidota</taxon>
        <taxon>Cytophagia</taxon>
        <taxon>Cytophagales</taxon>
        <taxon>Flammeovirgaceae</taxon>
        <taxon>Flammeovirga</taxon>
    </lineage>
</organism>
<evidence type="ECO:0000313" key="7">
    <source>
        <dbReference type="EMBL" id="NLR93370.1"/>
    </source>
</evidence>
<feature type="domain" description="Sulfatase N-terminal" evidence="6">
    <location>
        <begin position="23"/>
        <end position="337"/>
    </location>
</feature>
<dbReference type="SUPFAM" id="SSF53649">
    <property type="entry name" value="Alkaline phosphatase-like"/>
    <property type="match status" value="1"/>
</dbReference>
<comment type="caution">
    <text evidence="7">The sequence shown here is derived from an EMBL/GenBank/DDBJ whole genome shotgun (WGS) entry which is preliminary data.</text>
</comment>
<keyword evidence="3" id="KW-0378">Hydrolase</keyword>
<keyword evidence="5" id="KW-0732">Signal</keyword>
<proteinExistence type="inferred from homology"/>
<accession>A0A7X8SNF0</accession>
<sequence>MRYFIIFLFSTLYVTAFNYAQQPNVILIVTDDQGYGDLGAHGNKEIHTPNIDHLYGESVHLTNFHVSPTCAPTRAAIMTGKYANSVGVWHTVMGRSLLYENEVTMADIFSHNNYKTAMFGKWHLGDNYPFSPRFRGFQEVLTHGGGGVGQTPDYWNNDYQDDVYLRNGEEEKVKGYCTDVWFRNALSFIETNKDQPFFCYISTNAPHGPLNVPTQYSKPYLEQGVPKGRAEFYGMISNIDDNLGVLRDKLTEWGIADNTILIFMTDNGTAYGAKFKDGLLASGYNAGMRGTKGSAYEGGHRVPCFFYWKDGQLSKIKDVNTLTAHIDLLPTLVKMCGLTLPNKVKFDGTDLTEVLSNNKDIERILVGDSQRIEFPEKWRNSYTMKGNWRLVNNEELYNVSSDPGQAKNVIKVFPEIAQELRKGYEKNWKKQYKCFDQFPYIKLGTEYENPSTLTAHDWHVAEERMIPWNQKLIRKGGNGNGEWRVNFTQTGKYKISIQRYPKEANLPINASAEVYHSEFKNYVLPAGKVFQITKGHLRVGDQVWEENISSENSKSITFEVNIPEGETTLSATLVEKNKNEVGAYYVYVEKL</sequence>
<evidence type="ECO:0000259" key="6">
    <source>
        <dbReference type="Pfam" id="PF00884"/>
    </source>
</evidence>
<dbReference type="Gene3D" id="3.30.1120.10">
    <property type="match status" value="1"/>
</dbReference>
<evidence type="ECO:0000256" key="3">
    <source>
        <dbReference type="ARBA" id="ARBA00022801"/>
    </source>
</evidence>
<keyword evidence="4" id="KW-0106">Calcium</keyword>
<dbReference type="InterPro" id="IPR017850">
    <property type="entry name" value="Alkaline_phosphatase_core_sf"/>
</dbReference>
<keyword evidence="8" id="KW-1185">Reference proteome</keyword>
<dbReference type="GO" id="GO:0046872">
    <property type="term" value="F:metal ion binding"/>
    <property type="evidence" value="ECO:0007669"/>
    <property type="project" value="UniProtKB-KW"/>
</dbReference>
<feature type="chain" id="PRO_5031156422" evidence="5">
    <location>
        <begin position="21"/>
        <end position="591"/>
    </location>
</feature>
<dbReference type="Gene3D" id="3.40.720.10">
    <property type="entry name" value="Alkaline Phosphatase, subunit A"/>
    <property type="match status" value="1"/>
</dbReference>
<dbReference type="EMBL" id="JABAIL010000006">
    <property type="protein sequence ID" value="NLR93370.1"/>
    <property type="molecule type" value="Genomic_DNA"/>
</dbReference>
<dbReference type="InterPro" id="IPR050738">
    <property type="entry name" value="Sulfatase"/>
</dbReference>
<protein>
    <submittedName>
        <fullName evidence="7">Arylsulfatase</fullName>
    </submittedName>
</protein>
<reference evidence="7 8" key="1">
    <citation type="submission" date="2020-04" db="EMBL/GenBank/DDBJ databases">
        <title>Flammeovirga sp. SR4, a novel species isolated from seawater.</title>
        <authorList>
            <person name="Wang X."/>
        </authorList>
    </citation>
    <scope>NUCLEOTIDE SEQUENCE [LARGE SCALE GENOMIC DNA]</scope>
    <source>
        <strain evidence="7 8">SR4</strain>
    </source>
</reference>
<name>A0A7X8SNF0_9BACT</name>
<dbReference type="InterPro" id="IPR000917">
    <property type="entry name" value="Sulfatase_N"/>
</dbReference>
<dbReference type="Proteomes" id="UP000585050">
    <property type="component" value="Unassembled WGS sequence"/>
</dbReference>
<dbReference type="RefSeq" id="WP_168884082.1">
    <property type="nucleotide sequence ID" value="NZ_JABAIL010000006.1"/>
</dbReference>
<feature type="signal peptide" evidence="5">
    <location>
        <begin position="1"/>
        <end position="20"/>
    </location>
</feature>
<dbReference type="FunFam" id="3.40.720.10:FF:000070">
    <property type="entry name" value="Arylsulfatase A"/>
    <property type="match status" value="1"/>
</dbReference>
<evidence type="ECO:0000256" key="1">
    <source>
        <dbReference type="ARBA" id="ARBA00008779"/>
    </source>
</evidence>
<dbReference type="PANTHER" id="PTHR42693">
    <property type="entry name" value="ARYLSULFATASE FAMILY MEMBER"/>
    <property type="match status" value="1"/>
</dbReference>
<keyword evidence="2" id="KW-0479">Metal-binding</keyword>
<dbReference type="PANTHER" id="PTHR42693:SF53">
    <property type="entry name" value="ENDO-4-O-SULFATASE"/>
    <property type="match status" value="1"/>
</dbReference>
<evidence type="ECO:0000256" key="2">
    <source>
        <dbReference type="ARBA" id="ARBA00022723"/>
    </source>
</evidence>
<dbReference type="InterPro" id="IPR024607">
    <property type="entry name" value="Sulfatase_CS"/>
</dbReference>
<evidence type="ECO:0000256" key="4">
    <source>
        <dbReference type="ARBA" id="ARBA00022837"/>
    </source>
</evidence>
<evidence type="ECO:0000313" key="8">
    <source>
        <dbReference type="Proteomes" id="UP000585050"/>
    </source>
</evidence>
<gene>
    <name evidence="7" type="ORF">HGP29_19395</name>
</gene>
<dbReference type="GO" id="GO:0004065">
    <property type="term" value="F:arylsulfatase activity"/>
    <property type="evidence" value="ECO:0007669"/>
    <property type="project" value="TreeGrafter"/>
</dbReference>